<dbReference type="KEGG" id="harc:HARCEL1_05765"/>
<dbReference type="GO" id="GO:0000272">
    <property type="term" value="P:polysaccharide catabolic process"/>
    <property type="evidence" value="ECO:0007669"/>
    <property type="project" value="InterPro"/>
</dbReference>
<reference evidence="2 3" key="1">
    <citation type="submission" date="2018-04" db="EMBL/GenBank/DDBJ databases">
        <title>Halococcoides cellulosivorans gen. nov., sp. nov., an extremely halophilic cellulose-utilizing haloarchaeon from hypersaline lakes.</title>
        <authorList>
            <person name="Sorokin D.Y."/>
            <person name="Toshchakov S.V."/>
            <person name="Samarov N.I."/>
            <person name="Korzhenkov A."/>
            <person name="Kublanov I.V."/>
        </authorList>
    </citation>
    <scope>NUCLEOTIDE SEQUENCE [LARGE SCALE GENOMIC DNA]</scope>
    <source>
        <strain evidence="2 3">HArcel1</strain>
    </source>
</reference>
<feature type="region of interest" description="Disordered" evidence="1">
    <location>
        <begin position="1"/>
        <end position="77"/>
    </location>
</feature>
<organism evidence="2 3">
    <name type="scientific">Halococcoides cellulosivorans</name>
    <dbReference type="NCBI Taxonomy" id="1679096"/>
    <lineage>
        <taxon>Archaea</taxon>
        <taxon>Methanobacteriati</taxon>
        <taxon>Methanobacteriota</taxon>
        <taxon>Stenosarchaea group</taxon>
        <taxon>Halobacteria</taxon>
        <taxon>Halobacteriales</taxon>
        <taxon>Haloarculaceae</taxon>
        <taxon>Halococcoides</taxon>
    </lineage>
</organism>
<dbReference type="InterPro" id="IPR036439">
    <property type="entry name" value="Dockerin_dom_sf"/>
</dbReference>
<gene>
    <name evidence="2" type="ORF">HARCEL1_05765</name>
</gene>
<evidence type="ECO:0008006" key="4">
    <source>
        <dbReference type="Google" id="ProtNLM"/>
    </source>
</evidence>
<dbReference type="AlphaFoldDB" id="A0A2R4X0F2"/>
<keyword evidence="3" id="KW-1185">Reference proteome</keyword>
<proteinExistence type="predicted"/>
<evidence type="ECO:0000313" key="2">
    <source>
        <dbReference type="EMBL" id="AWB27243.1"/>
    </source>
</evidence>
<dbReference type="Proteomes" id="UP000244727">
    <property type="component" value="Chromosome"/>
</dbReference>
<sequence length="180" mass="19637">MRFPISIRSRSASRRRVRPTSRWGRGRSLRGHGDRRRRRHVRDHRLVGVPQRGRSPWNGRHRRGDGAGGQSHASGIDDVVTASDGHVRTQWATLGVNESVATIPGGKTGSSPPIDGSVPADIDDGMYEDLNGDGEVNFPDVNTLFQNLGTDAVSNNARLFDFESGNGVTLQDVLALFESV</sequence>
<evidence type="ECO:0000313" key="3">
    <source>
        <dbReference type="Proteomes" id="UP000244727"/>
    </source>
</evidence>
<dbReference type="SUPFAM" id="SSF63446">
    <property type="entry name" value="Type I dockerin domain"/>
    <property type="match status" value="1"/>
</dbReference>
<name>A0A2R4X0F2_9EURY</name>
<feature type="compositionally biased region" description="Low complexity" evidence="1">
    <location>
        <begin position="1"/>
        <end position="10"/>
    </location>
</feature>
<dbReference type="EMBL" id="CP028858">
    <property type="protein sequence ID" value="AWB27243.1"/>
    <property type="molecule type" value="Genomic_DNA"/>
</dbReference>
<dbReference type="PROSITE" id="PS00018">
    <property type="entry name" value="EF_HAND_1"/>
    <property type="match status" value="1"/>
</dbReference>
<accession>A0A2R4X0F2</accession>
<dbReference type="InterPro" id="IPR018247">
    <property type="entry name" value="EF_Hand_1_Ca_BS"/>
</dbReference>
<feature type="compositionally biased region" description="Basic residues" evidence="1">
    <location>
        <begin position="11"/>
        <end position="43"/>
    </location>
</feature>
<protein>
    <recommendedName>
        <fullName evidence="4">EF-hand domain-containing protein</fullName>
    </recommendedName>
</protein>
<evidence type="ECO:0000256" key="1">
    <source>
        <dbReference type="SAM" id="MobiDB-lite"/>
    </source>
</evidence>